<protein>
    <submittedName>
        <fullName evidence="2">Uncharacterized protein</fullName>
    </submittedName>
</protein>
<name>A0A6A6FVN5_9PEZI</name>
<keyword evidence="3" id="KW-1185">Reference proteome</keyword>
<feature type="signal peptide" evidence="1">
    <location>
        <begin position="1"/>
        <end position="16"/>
    </location>
</feature>
<dbReference type="NCBIfam" id="TIGR04312">
    <property type="entry name" value="choice_anch_B"/>
    <property type="match status" value="1"/>
</dbReference>
<reference evidence="2" key="1">
    <citation type="journal article" date="2020" name="Stud. Mycol.">
        <title>101 Dothideomycetes genomes: a test case for predicting lifestyles and emergence of pathogens.</title>
        <authorList>
            <person name="Haridas S."/>
            <person name="Albert R."/>
            <person name="Binder M."/>
            <person name="Bloem J."/>
            <person name="Labutti K."/>
            <person name="Salamov A."/>
            <person name="Andreopoulos B."/>
            <person name="Baker S."/>
            <person name="Barry K."/>
            <person name="Bills G."/>
            <person name="Bluhm B."/>
            <person name="Cannon C."/>
            <person name="Castanera R."/>
            <person name="Culley D."/>
            <person name="Daum C."/>
            <person name="Ezra D."/>
            <person name="Gonzalez J."/>
            <person name="Henrissat B."/>
            <person name="Kuo A."/>
            <person name="Liang C."/>
            <person name="Lipzen A."/>
            <person name="Lutzoni F."/>
            <person name="Magnuson J."/>
            <person name="Mondo S."/>
            <person name="Nolan M."/>
            <person name="Ohm R."/>
            <person name="Pangilinan J."/>
            <person name="Park H.-J."/>
            <person name="Ramirez L."/>
            <person name="Alfaro M."/>
            <person name="Sun H."/>
            <person name="Tritt A."/>
            <person name="Yoshinaga Y."/>
            <person name="Zwiers L.-H."/>
            <person name="Turgeon B."/>
            <person name="Goodwin S."/>
            <person name="Spatafora J."/>
            <person name="Crous P."/>
            <person name="Grigoriev I."/>
        </authorList>
    </citation>
    <scope>NUCLEOTIDE SEQUENCE</scope>
    <source>
        <strain evidence="2">SCOH1-5</strain>
    </source>
</reference>
<gene>
    <name evidence="2" type="ORF">CERZMDRAFT_31733</name>
</gene>
<evidence type="ECO:0000313" key="2">
    <source>
        <dbReference type="EMBL" id="KAF2217461.1"/>
    </source>
</evidence>
<organism evidence="2 3">
    <name type="scientific">Cercospora zeae-maydis SCOH1-5</name>
    <dbReference type="NCBI Taxonomy" id="717836"/>
    <lineage>
        <taxon>Eukaryota</taxon>
        <taxon>Fungi</taxon>
        <taxon>Dikarya</taxon>
        <taxon>Ascomycota</taxon>
        <taxon>Pezizomycotina</taxon>
        <taxon>Dothideomycetes</taxon>
        <taxon>Dothideomycetidae</taxon>
        <taxon>Mycosphaerellales</taxon>
        <taxon>Mycosphaerellaceae</taxon>
        <taxon>Cercospora</taxon>
    </lineage>
</organism>
<dbReference type="GO" id="GO:0005576">
    <property type="term" value="C:extracellular region"/>
    <property type="evidence" value="ECO:0007669"/>
    <property type="project" value="TreeGrafter"/>
</dbReference>
<dbReference type="Proteomes" id="UP000799539">
    <property type="component" value="Unassembled WGS sequence"/>
</dbReference>
<sequence length="496" mass="54636">MKFATVAAAMLPLASAYTKEEYRSGAVMQWMMEAKESAWASARAAGEYRSEKFNGYDKSKKGDRIRCINGKAEAVAGDLNQTYACNGIDMYDFKTHAELGSNGGEGSGSWGVTLQGRDFIAIGQTDGAAFAEVTKQGRLVYLGRLPAQSTPIIWREIKANGPYMIIGSEAVAHGVQIFDMRKLLTIDPKNPKVFSTITDVTVFNDPIGLPTGRSHNVVVNEERNYAVAVGAAPRNTTCNSGLVFINMDNPTKPYMSGCAPQDGYVHDAQCIVYRAGPHKKYQGKDICYGYNEDTLTIYEVENKKGLNAGRIISTTPYKGASYSHQGWVLDPNWQTHLVLDDELDEGLVVPDEVNPESPALDGFPVTYIFDITNLEKPVNTGFYKSKVRSVDHNQFVHNGLAFQSNYQAGLRVLDVSSIPRDPSGKGVREIAFFDTYPQDDSQPGGGVPDWTFGTWSHYSFPSGWIVINTIDRGPFVVKLNKFNKRGFGSEYVRRGA</sequence>
<dbReference type="InterPro" id="IPR027589">
    <property type="entry name" value="Choice_anch_B"/>
</dbReference>
<dbReference type="PANTHER" id="PTHR38787">
    <property type="entry name" value="REGULATORY P DOMAIN-CONTAINING PROTEIN"/>
    <property type="match status" value="1"/>
</dbReference>
<proteinExistence type="predicted"/>
<dbReference type="AlphaFoldDB" id="A0A6A6FVN5"/>
<keyword evidence="1" id="KW-0732">Signal</keyword>
<dbReference type="PANTHER" id="PTHR38787:SF3">
    <property type="entry name" value="REGULATORY P DOMAIN-CONTAINING PROTEIN"/>
    <property type="match status" value="1"/>
</dbReference>
<dbReference type="EMBL" id="ML992662">
    <property type="protein sequence ID" value="KAF2217461.1"/>
    <property type="molecule type" value="Genomic_DNA"/>
</dbReference>
<feature type="chain" id="PRO_5025517870" evidence="1">
    <location>
        <begin position="17"/>
        <end position="496"/>
    </location>
</feature>
<accession>A0A6A6FVN5</accession>
<evidence type="ECO:0000256" key="1">
    <source>
        <dbReference type="SAM" id="SignalP"/>
    </source>
</evidence>
<dbReference type="OrthoDB" id="2099887at2759"/>
<evidence type="ECO:0000313" key="3">
    <source>
        <dbReference type="Proteomes" id="UP000799539"/>
    </source>
</evidence>